<keyword evidence="5" id="KW-0206">Cytoskeleton</keyword>
<keyword evidence="3" id="KW-0963">Cytoplasm</keyword>
<dbReference type="GO" id="GO:0031122">
    <property type="term" value="P:cytoplasmic microtubule organization"/>
    <property type="evidence" value="ECO:0007669"/>
    <property type="project" value="TreeGrafter"/>
</dbReference>
<feature type="region of interest" description="Disordered" evidence="9">
    <location>
        <begin position="1053"/>
        <end position="1134"/>
    </location>
</feature>
<feature type="compositionally biased region" description="Polar residues" evidence="9">
    <location>
        <begin position="1110"/>
        <end position="1134"/>
    </location>
</feature>
<dbReference type="FunFam" id="1.20.120.1900:FF:000004">
    <property type="entry name" value="gamma-tubulin complex component 6 isoform X1"/>
    <property type="match status" value="1"/>
</dbReference>
<dbReference type="GO" id="GO:0043015">
    <property type="term" value="F:gamma-tubulin binding"/>
    <property type="evidence" value="ECO:0007669"/>
    <property type="project" value="InterPro"/>
</dbReference>
<evidence type="ECO:0000256" key="4">
    <source>
        <dbReference type="ARBA" id="ARBA00022701"/>
    </source>
</evidence>
<feature type="compositionally biased region" description="Polar residues" evidence="9">
    <location>
        <begin position="1080"/>
        <end position="1096"/>
    </location>
</feature>
<accession>A0A7M5V047</accession>
<evidence type="ECO:0000313" key="13">
    <source>
        <dbReference type="EnsemblMetazoa" id="CLYHEMP005344.2"/>
    </source>
</evidence>
<dbReference type="GO" id="GO:0051011">
    <property type="term" value="F:microtubule minus-end binding"/>
    <property type="evidence" value="ECO:0007669"/>
    <property type="project" value="TreeGrafter"/>
</dbReference>
<dbReference type="EnsemblMetazoa" id="CLYHEMT005344.1">
    <property type="protein sequence ID" value="CLYHEMP005344.1"/>
    <property type="gene ID" value="CLYHEMG005344"/>
</dbReference>
<comment type="subcellular location">
    <subcellularLocation>
        <location evidence="1">Cytoplasm</location>
        <location evidence="1">Cytoskeleton</location>
        <location evidence="1">Microtubule organizing center</location>
        <location evidence="1">Centrosome</location>
    </subcellularLocation>
</comment>
<evidence type="ECO:0000259" key="11">
    <source>
        <dbReference type="Pfam" id="PF17681"/>
    </source>
</evidence>
<dbReference type="Proteomes" id="UP000594262">
    <property type="component" value="Unplaced"/>
</dbReference>
<dbReference type="GO" id="GO:0005813">
    <property type="term" value="C:centrosome"/>
    <property type="evidence" value="ECO:0007669"/>
    <property type="project" value="UniProtKB-SubCell"/>
</dbReference>
<proteinExistence type="inferred from homology"/>
<keyword evidence="8" id="KW-0175">Coiled coil</keyword>
<dbReference type="PANTHER" id="PTHR19302:SF70">
    <property type="entry name" value="GAMMA-TUBULIN COMPLEX COMPONENT 6"/>
    <property type="match status" value="1"/>
</dbReference>
<evidence type="ECO:0000313" key="14">
    <source>
        <dbReference type="Proteomes" id="UP000594262"/>
    </source>
</evidence>
<dbReference type="InterPro" id="IPR045818">
    <property type="entry name" value="GCP6_N"/>
</dbReference>
<evidence type="ECO:0000256" key="5">
    <source>
        <dbReference type="ARBA" id="ARBA00023212"/>
    </source>
</evidence>
<feature type="domain" description="Gamma-tubulin complex component 6 N-terminal" evidence="12">
    <location>
        <begin position="52"/>
        <end position="363"/>
    </location>
</feature>
<feature type="compositionally biased region" description="Polar residues" evidence="9">
    <location>
        <begin position="916"/>
        <end position="927"/>
    </location>
</feature>
<dbReference type="OrthoDB" id="775571at2759"/>
<comment type="subunit">
    <text evidence="7">Component of the gamma-tubulin ring complex (gTuRC) consisting of TUBGCP2, TUBGCP3, TUBGCP4, TUBGCP5 and TUBGCP6 and gamma-tubulin TUBG1 or TUBG2. TUBGCP2, TUBGCP3, TUBGCP4, TUBGCP5 and TUBGCP6 assemble in a 5:5:2:1:1 stoichiometry; each is associated with a gamma-tubulin, thereby arranging 14 gamma-tubulins in a helical manner. Gamma-tubulin at the first position is blocked by TUBGCP3 at the last position, allowing 13 protafilaments to grow into a microtubule. The gTuRC (via TUBGCP3 and TUBGCP6) interacts with ACTB and MZT1; the interactions form a luminal bridge that stabilizes the initial structure during complex assembly. The gTuRC (via TUBGCP2) interacts with MZT2A/MZT2B and CDK5RAP2 (via CM1 motif); the interactions play a role in gTuRC activation.</text>
</comment>
<dbReference type="InterPro" id="IPR041470">
    <property type="entry name" value="GCP_N"/>
</dbReference>
<feature type="compositionally biased region" description="Polar residues" evidence="9">
    <location>
        <begin position="899"/>
        <end position="908"/>
    </location>
</feature>
<reference evidence="13" key="1">
    <citation type="submission" date="2021-01" db="UniProtKB">
        <authorList>
            <consortium name="EnsemblMetazoa"/>
        </authorList>
    </citation>
    <scope>IDENTIFICATION</scope>
</reference>
<dbReference type="GO" id="GO:0000930">
    <property type="term" value="C:gamma-tubulin complex"/>
    <property type="evidence" value="ECO:0007669"/>
    <property type="project" value="TreeGrafter"/>
</dbReference>
<evidence type="ECO:0000256" key="7">
    <source>
        <dbReference type="ARBA" id="ARBA00093551"/>
    </source>
</evidence>
<feature type="compositionally biased region" description="Acidic residues" evidence="9">
    <location>
        <begin position="929"/>
        <end position="938"/>
    </location>
</feature>
<dbReference type="Pfam" id="PF04130">
    <property type="entry name" value="GCP_C_terminal"/>
    <property type="match status" value="1"/>
</dbReference>
<dbReference type="Pfam" id="PF19340">
    <property type="entry name" value="GCP6_N"/>
    <property type="match status" value="1"/>
</dbReference>
<feature type="region of interest" description="Disordered" evidence="9">
    <location>
        <begin position="837"/>
        <end position="939"/>
    </location>
</feature>
<dbReference type="GO" id="GO:0051321">
    <property type="term" value="P:meiotic cell cycle"/>
    <property type="evidence" value="ECO:0007669"/>
    <property type="project" value="TreeGrafter"/>
</dbReference>
<evidence type="ECO:0000256" key="1">
    <source>
        <dbReference type="ARBA" id="ARBA00004300"/>
    </source>
</evidence>
<dbReference type="Pfam" id="PF17681">
    <property type="entry name" value="GCP_N_terminal"/>
    <property type="match status" value="1"/>
</dbReference>
<feature type="domain" description="Gamma tubulin complex component protein N-terminal" evidence="11">
    <location>
        <begin position="378"/>
        <end position="665"/>
    </location>
</feature>
<dbReference type="Gene3D" id="1.20.120.1900">
    <property type="entry name" value="Gamma-tubulin complex, C-terminal domain"/>
    <property type="match status" value="1"/>
</dbReference>
<evidence type="ECO:0000256" key="2">
    <source>
        <dbReference type="ARBA" id="ARBA00010337"/>
    </source>
</evidence>
<dbReference type="GO" id="GO:0000922">
    <property type="term" value="C:spindle pole"/>
    <property type="evidence" value="ECO:0007669"/>
    <property type="project" value="InterPro"/>
</dbReference>
<dbReference type="PANTHER" id="PTHR19302">
    <property type="entry name" value="GAMMA TUBULIN COMPLEX PROTEIN"/>
    <property type="match status" value="1"/>
</dbReference>
<dbReference type="GeneID" id="136800098"/>
<organism evidence="13 14">
    <name type="scientific">Clytia hemisphaerica</name>
    <dbReference type="NCBI Taxonomy" id="252671"/>
    <lineage>
        <taxon>Eukaryota</taxon>
        <taxon>Metazoa</taxon>
        <taxon>Cnidaria</taxon>
        <taxon>Hydrozoa</taxon>
        <taxon>Hydroidolina</taxon>
        <taxon>Leptothecata</taxon>
        <taxon>Obeliida</taxon>
        <taxon>Clytiidae</taxon>
        <taxon>Clytia</taxon>
    </lineage>
</organism>
<evidence type="ECO:0000256" key="6">
    <source>
        <dbReference type="ARBA" id="ARBA00071901"/>
    </source>
</evidence>
<evidence type="ECO:0000256" key="3">
    <source>
        <dbReference type="ARBA" id="ARBA00022490"/>
    </source>
</evidence>
<keyword evidence="14" id="KW-1185">Reference proteome</keyword>
<dbReference type="InterPro" id="IPR007259">
    <property type="entry name" value="GCP"/>
</dbReference>
<evidence type="ECO:0000256" key="8">
    <source>
        <dbReference type="SAM" id="Coils"/>
    </source>
</evidence>
<dbReference type="InterPro" id="IPR042241">
    <property type="entry name" value="GCP_C_sf"/>
</dbReference>
<dbReference type="InterPro" id="IPR040457">
    <property type="entry name" value="GCP_C"/>
</dbReference>
<evidence type="ECO:0000259" key="10">
    <source>
        <dbReference type="Pfam" id="PF04130"/>
    </source>
</evidence>
<dbReference type="GO" id="GO:0005874">
    <property type="term" value="C:microtubule"/>
    <property type="evidence" value="ECO:0007669"/>
    <property type="project" value="UniProtKB-KW"/>
</dbReference>
<dbReference type="GO" id="GO:0007020">
    <property type="term" value="P:microtubule nucleation"/>
    <property type="evidence" value="ECO:0007669"/>
    <property type="project" value="InterPro"/>
</dbReference>
<evidence type="ECO:0000259" key="12">
    <source>
        <dbReference type="Pfam" id="PF19340"/>
    </source>
</evidence>
<dbReference type="EnsemblMetazoa" id="CLYHEMT005344.2">
    <property type="protein sequence ID" value="CLYHEMP005344.2"/>
    <property type="gene ID" value="CLYHEMG005344"/>
</dbReference>
<protein>
    <recommendedName>
        <fullName evidence="6">Gamma-tubulin complex component 6</fullName>
    </recommendedName>
</protein>
<feature type="coiled-coil region" evidence="8">
    <location>
        <begin position="668"/>
        <end position="761"/>
    </location>
</feature>
<dbReference type="RefSeq" id="XP_066912813.1">
    <property type="nucleotide sequence ID" value="XM_067056712.1"/>
</dbReference>
<keyword evidence="4" id="KW-0493">Microtubule</keyword>
<feature type="domain" description="Gamma tubulin complex component C-terminal" evidence="10">
    <location>
        <begin position="1446"/>
        <end position="1749"/>
    </location>
</feature>
<dbReference type="GO" id="GO:0051225">
    <property type="term" value="P:spindle assembly"/>
    <property type="evidence" value="ECO:0007669"/>
    <property type="project" value="TreeGrafter"/>
</dbReference>
<comment type="similarity">
    <text evidence="2">Belongs to the TUBGCP family.</text>
</comment>
<name>A0A7M5V047_9CNID</name>
<dbReference type="GO" id="GO:0000278">
    <property type="term" value="P:mitotic cell cycle"/>
    <property type="evidence" value="ECO:0007669"/>
    <property type="project" value="TreeGrafter"/>
</dbReference>
<sequence>MEESLLGEGSVNVIEDSIPQLFKSLCIHCLKKSSDPKTTLIFKQDYKPGHVEILKKTLYRKLFVTLHSPIILPTPRDYDDKQNIGNSNPANSLNIYSDLARDCFELDMSGHHEKAERLRSLITTLAEKKNENINNMLKLFKLLASYDTSKSKTKRLFFNREDYLPSDTLFQLDQKALSMDNSGVDLFGSGLDVNDDVKFNIQNTEDMFSMKPSTGFFGHINRNESTYSKDVRSNLFGGLTSSFTTSLDVSLDIPDLKEQPSIDISLPTDTKDFYELSSDEGFFETMTTNNSTLSSTPRTENYIQSLDLLDEALKENPDQKSTLAWESKGSYNERLDNNFLVELGDEAFDRMYKIKMGELEKLTGKRVVETKVSVDKVFRDTLNVLIGVQSSSYTFLPVSFSLVASKNIHCTGLSSDALHSLMAKFASLGTHYRQLRKFCSQHADRPKTGHSGGSLLKAFIDAMKEILQSYWFAVFSASEMKMVLTELWHLFEPFSKQFKLLADICLCSEAFRRTGGSGGGGGGGRGSNKPKFPVGPALLSYLYSLAVKNSSTEHFRMLLYLFRCTSIPYINFISEWLFHGVCRDQYDEFFVQLDQQYLSYRDKYFWSQGFRMKESKASVPLFLDGLANQIFSCGKAINLLKLTNIQHHLFDSTIKPPRLAITFSSKRLEDLSRENRSYLAKIANAERKYEEDKQRKLLEEEEDWKERLRAAKETTETALNEIKEMEDEIKIAIQEKKNKELKELQIQFQQAVEDRKMQRQQKLEEDHAFLNEVARLEDKDSHARAQAREEIISYYKALTEKAEQRERHAQWIIERYNLSQKRKDFFLQNQQLLEREVAEEEERRKRNPWGVTDIEDDQPLDNIDHVDNINQSERSTNKRKKWNTTGTQQPLVGLDHVDNVNQSESPINESDDESSAKGSIWSSLKTESTMEDSQEDSAEMSQAIWDNINTSSLEINNSSQAIWDDINMSRNESKNKRQTLYKGDQTVSEAKGILYPVESPEGNTAFPTKSSYQNQFYSDFTDFEKRDLMGHSSQEGKTTKDILYPTTENAVGEHKAAESVNFSRAGEEGSVTKSLMYPGDSSTDTDSTGKQQSRSGQEGGFTKSLIYPGDSTSSLGGTPNHQQSKAGQEGSYTKSLIYPEQSTTNDSYEKMQVDQRQIEDGAETKNLLYGVEENVETFQSTRGMHSIEGRDTKSLLYPVVSGDNMTDSVARTTGESSNVEGSETKGLLYPGDDVHEGGSVWQNLKNDQDDGDVQGIWKSIRSAGAEGTETKSLLYPKDSPTGKTLQQHQIKQFENPSVVQNLLYPKATNNGEDASDDVIKKSRGFEPPTRIKEMMYPTTEEKVKEEREIKALRPEDVWMDLMVEPFQDDFTEIIEKDPHPYRFWENNNNNIPLQFQQDEDENADVIEQLPLETIVKRSLLSPIQSQIVLVNKAVVQYFLHDLHIEAHFDAFRKFLLLEDGEFGHALCSQLFQKIASGMKPQNFCNAIHLNNIIIEALRMSLYASRIEYSNQLTFALKNIPDIFRPSDVGVLDFLELRYQVPWPCNIIITENSINKYNRVFSSLIRLKRAGWSLQEIWVNLKKAGHSRRAASSPQLRQLQLFRHEMQHFVNNLERYMVNQIIHVSWEEFQQDLREQVNDLDDLHRCHTTYLNRIIFRSLLSKNAAPVYKLINDIFGMISNFETRLISQSWEEDKETGHVTHPSFSRLKQNYKAFRQCVEFLFSVISKLVRRGYQDHLADLLLQVNFNSYYTNAVVQT</sequence>
<evidence type="ECO:0000256" key="9">
    <source>
        <dbReference type="SAM" id="MobiDB-lite"/>
    </source>
</evidence>